<sequence>MLQHPFCRPHRHRRQCRHLIGHGDSRGDHFALVHQAVEQPHPIRLLCAEVTAREDEVGRA</sequence>
<evidence type="ECO:0000313" key="1">
    <source>
        <dbReference type="EMBL" id="CAA9222126.1"/>
    </source>
</evidence>
<reference evidence="1" key="1">
    <citation type="submission" date="2020-02" db="EMBL/GenBank/DDBJ databases">
        <authorList>
            <person name="Meier V. D."/>
        </authorList>
    </citation>
    <scope>NUCLEOTIDE SEQUENCE</scope>
    <source>
        <strain evidence="1">AVDCRST_MAG50</strain>
    </source>
</reference>
<gene>
    <name evidence="1" type="ORF">AVDCRST_MAG50-641</name>
</gene>
<name>A0A6J4HEF9_9ACTN</name>
<protein>
    <submittedName>
        <fullName evidence="1">Uncharacterized protein</fullName>
    </submittedName>
</protein>
<accession>A0A6J4HEF9</accession>
<dbReference type="EMBL" id="CADCTF010000031">
    <property type="protein sequence ID" value="CAA9222126.1"/>
    <property type="molecule type" value="Genomic_DNA"/>
</dbReference>
<proteinExistence type="predicted"/>
<dbReference type="AlphaFoldDB" id="A0A6J4HEF9"/>
<organism evidence="1">
    <name type="scientific">uncultured Acidimicrobiales bacterium</name>
    <dbReference type="NCBI Taxonomy" id="310071"/>
    <lineage>
        <taxon>Bacteria</taxon>
        <taxon>Bacillati</taxon>
        <taxon>Actinomycetota</taxon>
        <taxon>Acidimicrobiia</taxon>
        <taxon>Acidimicrobiales</taxon>
        <taxon>environmental samples</taxon>
    </lineage>
</organism>